<dbReference type="GO" id="GO:0005783">
    <property type="term" value="C:endoplasmic reticulum"/>
    <property type="evidence" value="ECO:0007669"/>
    <property type="project" value="UniProtKB-SubCell"/>
</dbReference>
<dbReference type="OrthoDB" id="66906at2759"/>
<keyword evidence="8 17" id="KW-0812">Transmembrane</keyword>
<dbReference type="GO" id="GO:0016020">
    <property type="term" value="C:membrane"/>
    <property type="evidence" value="ECO:0007669"/>
    <property type="project" value="UniProtKB-SubCell"/>
</dbReference>
<dbReference type="Pfam" id="PF13181">
    <property type="entry name" value="TPR_8"/>
    <property type="match status" value="1"/>
</dbReference>
<evidence type="ECO:0000256" key="17">
    <source>
        <dbReference type="SAM" id="Phobius"/>
    </source>
</evidence>
<evidence type="ECO:0000256" key="15">
    <source>
        <dbReference type="ARBA" id="ARBA00045102"/>
    </source>
</evidence>
<dbReference type="EMBL" id="CAJPIZ010001825">
    <property type="protein sequence ID" value="CAG2104122.1"/>
    <property type="molecule type" value="Genomic_DNA"/>
</dbReference>
<feature type="repeat" description="TPR" evidence="16">
    <location>
        <begin position="737"/>
        <end position="770"/>
    </location>
</feature>
<evidence type="ECO:0000259" key="18">
    <source>
        <dbReference type="Pfam" id="PF08409"/>
    </source>
</evidence>
<feature type="transmembrane region" description="Helical" evidence="17">
    <location>
        <begin position="253"/>
        <end position="273"/>
    </location>
</feature>
<feature type="transmembrane region" description="Helical" evidence="17">
    <location>
        <begin position="339"/>
        <end position="361"/>
    </location>
</feature>
<evidence type="ECO:0000256" key="5">
    <source>
        <dbReference type="ARBA" id="ARBA00007882"/>
    </source>
</evidence>
<feature type="repeat" description="TPR" evidence="16">
    <location>
        <begin position="470"/>
        <end position="503"/>
    </location>
</feature>
<keyword evidence="9" id="KW-0677">Repeat</keyword>
<feature type="domain" description="DUF1736" evidence="18">
    <location>
        <begin position="279"/>
        <end position="349"/>
    </location>
</feature>
<evidence type="ECO:0000256" key="3">
    <source>
        <dbReference type="ARBA" id="ARBA00004240"/>
    </source>
</evidence>
<evidence type="ECO:0000256" key="4">
    <source>
        <dbReference type="ARBA" id="ARBA00004922"/>
    </source>
</evidence>
<reference evidence="19" key="1">
    <citation type="submission" date="2020-11" db="EMBL/GenBank/DDBJ databases">
        <authorList>
            <person name="Tran Van P."/>
        </authorList>
    </citation>
    <scope>NUCLEOTIDE SEQUENCE</scope>
</reference>
<evidence type="ECO:0000313" key="19">
    <source>
        <dbReference type="EMBL" id="CAD7623692.1"/>
    </source>
</evidence>
<evidence type="ECO:0000313" key="20">
    <source>
        <dbReference type="Proteomes" id="UP000759131"/>
    </source>
</evidence>
<keyword evidence="11" id="KW-0256">Endoplasmic reticulum</keyword>
<sequence>MNDSIRVGCHSDHIDIDFIDRSVGAVKETDPTDRRTTDTRSVIREDMAWISDAVLLSMTTVLSYMNSFEGNFVFDDVSAIVHNRHIRTNETSVWPVFETDYWGTDITSEHSHKSYRPLTVITFRLNYLLNGLQPEGYHVVNALLHLIVVQLFYRFCLQFLNHRRMALIASILFAVHPLKTEAVSGVVGRAELLSTTFFLISLMSYMKRRYFVFICGVICAILSKEQGLTVLAVCLAYEVSNCLCRTSTVKRSFLMSVFLIIFGSILAAVRIAVMGGKHNLPVFTKFDNPASFESYPSRHLTYNYLLPLNAWLLLYPYHLCCDWTMRSIALIRDFDDPRNVWTLVFYATLIALVIRCLYNLFRHRSDRLVIILSLIIFPFIPASNLFFAVGFVIAERTLYIPSTGFSLLVAYGFVRIENHFQRRHMLKKCLLIMFSVTIGLFCLKTQFRNDDWSDELSLFSSAIKVNANNAKLYNNVGHHYEKLKDFDTALQYFQKASELQADDLGSQINIARTLINLGQHSSAERMLWKLKPKVKLSAINNRIIPNYLNLWINLANIIVKNETRLSEAENLYKELIGMRSDFVEAYINLGDILIRQSKLTEAVDVYRRGLSLAQTDRRADLYFNLGVVHSMLLKANADEMDSNRTENVLLIAEYFQNSTLFNSNHKESIVNLAILLQQYEPILRPFKETLIRTMKSYSGADPELVYFNLALLLSDAGDNRSAIHYLKRAIELRSDFRSALFNLALILMETHDYMEAQHYLNQLIHFYPNHTKSLLLIGNLYVNHLNDFANAERSYLEVLRHNKSDNEAFHNLCVVYHKQNKTQEANECFTQFKTQTNVKIAEQ</sequence>
<dbReference type="GO" id="GO:0004169">
    <property type="term" value="F:dolichyl-phosphate-mannose-protein mannosyltransferase activity"/>
    <property type="evidence" value="ECO:0007669"/>
    <property type="project" value="UniProtKB-EC"/>
</dbReference>
<keyword evidence="10 16" id="KW-0802">TPR repeat</keyword>
<dbReference type="PROSITE" id="PS50293">
    <property type="entry name" value="TPR_REGION"/>
    <property type="match status" value="1"/>
</dbReference>
<keyword evidence="12 17" id="KW-1133">Transmembrane helix</keyword>
<name>A0A7R9KIY8_9ACAR</name>
<keyword evidence="13 17" id="KW-0472">Membrane</keyword>
<evidence type="ECO:0000256" key="14">
    <source>
        <dbReference type="ARBA" id="ARBA00045085"/>
    </source>
</evidence>
<dbReference type="PANTHER" id="PTHR44395:SF1">
    <property type="entry name" value="PROTEIN O-MANNOSYL-TRANSFERASE TMTC3"/>
    <property type="match status" value="1"/>
</dbReference>
<dbReference type="Gene3D" id="1.25.40.10">
    <property type="entry name" value="Tetratricopeptide repeat domain"/>
    <property type="match status" value="3"/>
</dbReference>
<dbReference type="InterPro" id="IPR019734">
    <property type="entry name" value="TPR_rpt"/>
</dbReference>
<keyword evidence="20" id="KW-1185">Reference proteome</keyword>
<feature type="repeat" description="TPR" evidence="16">
    <location>
        <begin position="703"/>
        <end position="736"/>
    </location>
</feature>
<feature type="transmembrane region" description="Helical" evidence="17">
    <location>
        <begin position="368"/>
        <end position="393"/>
    </location>
</feature>
<evidence type="ECO:0000256" key="1">
    <source>
        <dbReference type="ARBA" id="ARBA00003582"/>
    </source>
</evidence>
<dbReference type="Pfam" id="PF08409">
    <property type="entry name" value="TMTC_DUF1736"/>
    <property type="match status" value="1"/>
</dbReference>
<dbReference type="PROSITE" id="PS50005">
    <property type="entry name" value="TPR"/>
    <property type="match status" value="4"/>
</dbReference>
<comment type="similarity">
    <text evidence="5">Belongs to the TMTC family.</text>
</comment>
<dbReference type="EC" id="2.4.1.109" evidence="6"/>
<dbReference type="SUPFAM" id="SSF48452">
    <property type="entry name" value="TPR-like"/>
    <property type="match status" value="2"/>
</dbReference>
<accession>A0A7R9KIY8</accession>
<dbReference type="InterPro" id="IPR013618">
    <property type="entry name" value="TMTC_DUF1736"/>
</dbReference>
<dbReference type="InterPro" id="IPR011990">
    <property type="entry name" value="TPR-like_helical_dom_sf"/>
</dbReference>
<evidence type="ECO:0000256" key="7">
    <source>
        <dbReference type="ARBA" id="ARBA00022679"/>
    </source>
</evidence>
<comment type="pathway">
    <text evidence="4">Protein modification; protein glycosylation.</text>
</comment>
<organism evidence="19">
    <name type="scientific">Medioppia subpectinata</name>
    <dbReference type="NCBI Taxonomy" id="1979941"/>
    <lineage>
        <taxon>Eukaryota</taxon>
        <taxon>Metazoa</taxon>
        <taxon>Ecdysozoa</taxon>
        <taxon>Arthropoda</taxon>
        <taxon>Chelicerata</taxon>
        <taxon>Arachnida</taxon>
        <taxon>Acari</taxon>
        <taxon>Acariformes</taxon>
        <taxon>Sarcoptiformes</taxon>
        <taxon>Oribatida</taxon>
        <taxon>Brachypylina</taxon>
        <taxon>Oppioidea</taxon>
        <taxon>Oppiidae</taxon>
        <taxon>Medioppia</taxon>
    </lineage>
</organism>
<dbReference type="Pfam" id="PF13432">
    <property type="entry name" value="TPR_16"/>
    <property type="match status" value="2"/>
</dbReference>
<dbReference type="AlphaFoldDB" id="A0A7R9KIY8"/>
<evidence type="ECO:0000256" key="10">
    <source>
        <dbReference type="ARBA" id="ARBA00022803"/>
    </source>
</evidence>
<feature type="repeat" description="TPR" evidence="16">
    <location>
        <begin position="583"/>
        <end position="616"/>
    </location>
</feature>
<comment type="catalytic activity">
    <reaction evidence="15">
        <text>a di-trans,poly-cis-dolichyl beta-D-mannosyl phosphate + L-seryl-[protein] = 3-O-(alpha-D-mannosyl)-L-seryl-[protein] + a di-trans,poly-cis-dolichyl phosphate + H(+)</text>
        <dbReference type="Rhea" id="RHEA:17377"/>
        <dbReference type="Rhea" id="RHEA-COMP:9863"/>
        <dbReference type="Rhea" id="RHEA-COMP:13546"/>
        <dbReference type="Rhea" id="RHEA-COMP:19498"/>
        <dbReference type="Rhea" id="RHEA-COMP:19501"/>
        <dbReference type="ChEBI" id="CHEBI:15378"/>
        <dbReference type="ChEBI" id="CHEBI:29999"/>
        <dbReference type="ChEBI" id="CHEBI:57683"/>
        <dbReference type="ChEBI" id="CHEBI:58211"/>
        <dbReference type="ChEBI" id="CHEBI:137321"/>
        <dbReference type="EC" id="2.4.1.109"/>
    </reaction>
</comment>
<evidence type="ECO:0000256" key="6">
    <source>
        <dbReference type="ARBA" id="ARBA00012839"/>
    </source>
</evidence>
<dbReference type="Proteomes" id="UP000759131">
    <property type="component" value="Unassembled WGS sequence"/>
</dbReference>
<comment type="subcellular location">
    <subcellularLocation>
        <location evidence="3">Endoplasmic reticulum</location>
    </subcellularLocation>
    <subcellularLocation>
        <location evidence="2">Membrane</location>
        <topology evidence="2">Multi-pass membrane protein</topology>
    </subcellularLocation>
</comment>
<proteinExistence type="inferred from homology"/>
<evidence type="ECO:0000256" key="12">
    <source>
        <dbReference type="ARBA" id="ARBA00022989"/>
    </source>
</evidence>
<feature type="transmembrane region" description="Helical" evidence="17">
    <location>
        <begin position="210"/>
        <end position="233"/>
    </location>
</feature>
<dbReference type="EMBL" id="OC856400">
    <property type="protein sequence ID" value="CAD7623692.1"/>
    <property type="molecule type" value="Genomic_DNA"/>
</dbReference>
<keyword evidence="7" id="KW-0808">Transferase</keyword>
<evidence type="ECO:0000256" key="8">
    <source>
        <dbReference type="ARBA" id="ARBA00022692"/>
    </source>
</evidence>
<evidence type="ECO:0000256" key="16">
    <source>
        <dbReference type="PROSITE-ProRule" id="PRU00339"/>
    </source>
</evidence>
<evidence type="ECO:0000256" key="2">
    <source>
        <dbReference type="ARBA" id="ARBA00004141"/>
    </source>
</evidence>
<dbReference type="UniPathway" id="UPA00378"/>
<evidence type="ECO:0000256" key="9">
    <source>
        <dbReference type="ARBA" id="ARBA00022737"/>
    </source>
</evidence>
<gene>
    <name evidence="19" type="ORF">OSB1V03_LOCUS4143</name>
</gene>
<comment type="catalytic activity">
    <reaction evidence="14">
        <text>a di-trans,poly-cis-dolichyl beta-D-mannosyl phosphate + L-threonyl-[protein] = 3-O-(alpha-D-mannosyl)-L-threonyl-[protein] + a di-trans,poly-cis-dolichyl phosphate + H(+)</text>
        <dbReference type="Rhea" id="RHEA:53396"/>
        <dbReference type="Rhea" id="RHEA-COMP:11060"/>
        <dbReference type="Rhea" id="RHEA-COMP:13547"/>
        <dbReference type="Rhea" id="RHEA-COMP:19498"/>
        <dbReference type="Rhea" id="RHEA-COMP:19501"/>
        <dbReference type="ChEBI" id="CHEBI:15378"/>
        <dbReference type="ChEBI" id="CHEBI:30013"/>
        <dbReference type="ChEBI" id="CHEBI:57683"/>
        <dbReference type="ChEBI" id="CHEBI:58211"/>
        <dbReference type="ChEBI" id="CHEBI:137323"/>
        <dbReference type="EC" id="2.4.1.109"/>
    </reaction>
</comment>
<dbReference type="PANTHER" id="PTHR44395">
    <property type="match status" value="1"/>
</dbReference>
<evidence type="ECO:0000256" key="11">
    <source>
        <dbReference type="ARBA" id="ARBA00022824"/>
    </source>
</evidence>
<dbReference type="SMART" id="SM00028">
    <property type="entry name" value="TPR"/>
    <property type="match status" value="5"/>
</dbReference>
<evidence type="ECO:0000256" key="13">
    <source>
        <dbReference type="ARBA" id="ARBA00023136"/>
    </source>
</evidence>
<comment type="function">
    <text evidence="1">Transfers mannosyl residues to the hydroxyl group of serine or threonine residues.</text>
</comment>
<protein>
    <recommendedName>
        <fullName evidence="6">dolichyl-phosphate-mannose--protein mannosyltransferase</fullName>
        <ecNumber evidence="6">2.4.1.109</ecNumber>
    </recommendedName>
</protein>